<evidence type="ECO:0000256" key="1">
    <source>
        <dbReference type="SAM" id="MobiDB-lite"/>
    </source>
</evidence>
<dbReference type="Proteomes" id="UP000230069">
    <property type="component" value="Unassembled WGS sequence"/>
</dbReference>
<feature type="region of interest" description="Disordered" evidence="1">
    <location>
        <begin position="115"/>
        <end position="168"/>
    </location>
</feature>
<accession>A0A2G5CLD7</accession>
<dbReference type="EMBL" id="KZ305062">
    <property type="protein sequence ID" value="PIA32132.1"/>
    <property type="molecule type" value="Genomic_DNA"/>
</dbReference>
<proteinExistence type="predicted"/>
<dbReference type="PANTHER" id="PTHR26312:SF132">
    <property type="entry name" value="OS01G0855200 PROTEIN"/>
    <property type="match status" value="1"/>
</dbReference>
<dbReference type="InParanoid" id="A0A2G5CLD7"/>
<sequence length="586" mass="65356">MEMKIAATCMHWSQPAVTQSQSSQALVSAIPSPSSSKRRRNRKDSALVCHVVHGSHRSSLFGTTSSKLLRTVSCEIPKSRSGSLRRAASDSLDSFSDEEFAENIRELALRFQLSNDENQIQSEDDDDKSSTEDNSNSSECRNNQGESSGEREHYNSLNGNGNIGFTHGKIDSTEPSWLRIRPEPPYEAIPASVERKANSVDLPLSLRILQKKTQWTDEFREVGESAYCSVRKAFSSMVFIIRELQSYTIQMREFLFFEDVQGIIDRVQKEMNASFVWLFQQIFSHTPTLMMYVMILMANFTVHSMSNNVALAATPPPTTVEYHSTTETVSSFENQNPSLDSSQIKSFSADSSLSGKTISVGGNSGGGGKVKPIGSGTDGGDGRFDGVSSIYQHSIVSDELSQVSSFGNPTTSQEEEELVQEISINEETKLWNSIVQQASEMQAAMMDESLDHETMQKFVSPIIAEIEPEDYSAYSRTELKYQEAVFQEPNNPLLLTNYAQFLYLVVHDHDRAEEYFKRASQIKPSDAEALSKYASFLWMARNEINAAEETYLEAIEADPGNAFHAANYANFLWNTGGEDTCYPLSS</sequence>
<dbReference type="AlphaFoldDB" id="A0A2G5CLD7"/>
<dbReference type="STRING" id="218851.A0A2G5CLD7"/>
<dbReference type="SUPFAM" id="SSF48452">
    <property type="entry name" value="TPR-like"/>
    <property type="match status" value="1"/>
</dbReference>
<name>A0A2G5CLD7_AQUCA</name>
<dbReference type="InterPro" id="IPR011990">
    <property type="entry name" value="TPR-like_helical_dom_sf"/>
</dbReference>
<keyword evidence="3" id="KW-1185">Reference proteome</keyword>
<reference evidence="2 3" key="1">
    <citation type="submission" date="2017-09" db="EMBL/GenBank/DDBJ databases">
        <title>WGS assembly of Aquilegia coerulea Goldsmith.</title>
        <authorList>
            <person name="Hodges S."/>
            <person name="Kramer E."/>
            <person name="Nordborg M."/>
            <person name="Tomkins J."/>
            <person name="Borevitz J."/>
            <person name="Derieg N."/>
            <person name="Yan J."/>
            <person name="Mihaltcheva S."/>
            <person name="Hayes R.D."/>
            <person name="Rokhsar D."/>
        </authorList>
    </citation>
    <scope>NUCLEOTIDE SEQUENCE [LARGE SCALE GENOMIC DNA]</scope>
    <source>
        <strain evidence="3">cv. Goldsmith</strain>
    </source>
</reference>
<feature type="region of interest" description="Disordered" evidence="1">
    <location>
        <begin position="358"/>
        <end position="381"/>
    </location>
</feature>
<feature type="region of interest" description="Disordered" evidence="1">
    <location>
        <begin position="21"/>
        <end position="44"/>
    </location>
</feature>
<protein>
    <submittedName>
        <fullName evidence="2">Uncharacterized protein</fullName>
    </submittedName>
</protein>
<gene>
    <name evidence="2" type="ORF">AQUCO_04500021v1</name>
</gene>
<organism evidence="2 3">
    <name type="scientific">Aquilegia coerulea</name>
    <name type="common">Rocky mountain columbine</name>
    <dbReference type="NCBI Taxonomy" id="218851"/>
    <lineage>
        <taxon>Eukaryota</taxon>
        <taxon>Viridiplantae</taxon>
        <taxon>Streptophyta</taxon>
        <taxon>Embryophyta</taxon>
        <taxon>Tracheophyta</taxon>
        <taxon>Spermatophyta</taxon>
        <taxon>Magnoliopsida</taxon>
        <taxon>Ranunculales</taxon>
        <taxon>Ranunculaceae</taxon>
        <taxon>Thalictroideae</taxon>
        <taxon>Aquilegia</taxon>
    </lineage>
</organism>
<dbReference type="FunCoup" id="A0A2G5CLD7">
    <property type="interactions" value="1133"/>
</dbReference>
<evidence type="ECO:0000313" key="2">
    <source>
        <dbReference type="EMBL" id="PIA32132.1"/>
    </source>
</evidence>
<evidence type="ECO:0000313" key="3">
    <source>
        <dbReference type="Proteomes" id="UP000230069"/>
    </source>
</evidence>
<dbReference type="Gene3D" id="1.25.40.10">
    <property type="entry name" value="Tetratricopeptide repeat domain"/>
    <property type="match status" value="1"/>
</dbReference>
<dbReference type="PANTHER" id="PTHR26312">
    <property type="entry name" value="TETRATRICOPEPTIDE REPEAT PROTEIN 5"/>
    <property type="match status" value="1"/>
</dbReference>
<dbReference type="OrthoDB" id="1924189at2759"/>